<dbReference type="RefSeq" id="WP_341698269.1">
    <property type="nucleotide sequence ID" value="NZ_JBBYHR010000011.1"/>
</dbReference>
<accession>A0ABU9I0M2</accession>
<proteinExistence type="predicted"/>
<evidence type="ECO:0000313" key="2">
    <source>
        <dbReference type="EMBL" id="MEL1245973.1"/>
    </source>
</evidence>
<dbReference type="InterPro" id="IPR035093">
    <property type="entry name" value="RelE/ParE_toxin_dom_sf"/>
</dbReference>
<dbReference type="EMBL" id="JBBYHR010000011">
    <property type="protein sequence ID" value="MEL1245973.1"/>
    <property type="molecule type" value="Genomic_DNA"/>
</dbReference>
<protein>
    <submittedName>
        <fullName evidence="2">Type II toxin-antitoxin system RelE/ParE family toxin</fullName>
    </submittedName>
</protein>
<reference evidence="2 3" key="1">
    <citation type="submission" date="2024-04" db="EMBL/GenBank/DDBJ databases">
        <title>Flavobacterium sp. DGU11 16S ribosomal RNA gene Genome sequencing and assembly.</title>
        <authorList>
            <person name="Park S."/>
        </authorList>
    </citation>
    <scope>NUCLEOTIDE SEQUENCE [LARGE SCALE GENOMIC DNA]</scope>
    <source>
        <strain evidence="2 3">DGU11</strain>
    </source>
</reference>
<dbReference type="InterPro" id="IPR007712">
    <property type="entry name" value="RelE/ParE_toxin"/>
</dbReference>
<evidence type="ECO:0000256" key="1">
    <source>
        <dbReference type="ARBA" id="ARBA00022649"/>
    </source>
</evidence>
<keyword evidence="1" id="KW-1277">Toxin-antitoxin system</keyword>
<name>A0ABU9I0M2_9FLAO</name>
<gene>
    <name evidence="2" type="ORF">AAEO56_16995</name>
</gene>
<dbReference type="Gene3D" id="3.30.2310.20">
    <property type="entry name" value="RelE-like"/>
    <property type="match status" value="1"/>
</dbReference>
<dbReference type="Proteomes" id="UP001464555">
    <property type="component" value="Unassembled WGS sequence"/>
</dbReference>
<organism evidence="2 3">
    <name type="scientific">Flavobacterium arundinis</name>
    <dbReference type="NCBI Taxonomy" id="3139143"/>
    <lineage>
        <taxon>Bacteria</taxon>
        <taxon>Pseudomonadati</taxon>
        <taxon>Bacteroidota</taxon>
        <taxon>Flavobacteriia</taxon>
        <taxon>Flavobacteriales</taxon>
        <taxon>Flavobacteriaceae</taxon>
        <taxon>Flavobacterium</taxon>
    </lineage>
</organism>
<dbReference type="Pfam" id="PF05016">
    <property type="entry name" value="ParE_toxin"/>
    <property type="match status" value="1"/>
</dbReference>
<keyword evidence="3" id="KW-1185">Reference proteome</keyword>
<evidence type="ECO:0000313" key="3">
    <source>
        <dbReference type="Proteomes" id="UP001464555"/>
    </source>
</evidence>
<comment type="caution">
    <text evidence="2">The sequence shown here is derived from an EMBL/GenBank/DDBJ whole genome shotgun (WGS) entry which is preliminary data.</text>
</comment>
<sequence>MATLKVFWSQIAIIQRRSIFEYWNERNKSYSYSRKLNAEINDRLKTLQKNPDIGKLTNIEDVRTLSLGHFSIFYEYNSSSILILSFWDNRQDPSKFLESIV</sequence>